<evidence type="ECO:0000313" key="2">
    <source>
        <dbReference type="Proteomes" id="UP000218505"/>
    </source>
</evidence>
<name>A0A290ZC90_9PSEU</name>
<dbReference type="KEGG" id="apre:CNX65_27865"/>
<sequence>MTAMPYPDHLLSLEEWDALPEDLYAVHEVGVLINPVPPVTVRAPDVVVVPSARLDEEPVASGSGKVELASPFPLVVDLAELLRR</sequence>
<accession>A0A290ZC90</accession>
<reference evidence="1" key="1">
    <citation type="submission" date="2017-09" db="EMBL/GenBank/DDBJ databases">
        <title>Complete Genome Sequence of ansamitocin-producing Bacterium Actinosynnema pretiosum X47.</title>
        <authorList>
            <person name="Cao G."/>
            <person name="Zong G."/>
            <person name="Zhong C."/>
            <person name="Fu J."/>
        </authorList>
    </citation>
    <scope>NUCLEOTIDE SEQUENCE [LARGE SCALE GENOMIC DNA]</scope>
    <source>
        <strain evidence="1">X47</strain>
    </source>
</reference>
<evidence type="ECO:0000313" key="1">
    <source>
        <dbReference type="EMBL" id="ATE56628.1"/>
    </source>
</evidence>
<dbReference type="AlphaFoldDB" id="A0A290ZC90"/>
<gene>
    <name evidence="1" type="ORF">CNX65_27865</name>
</gene>
<keyword evidence="2" id="KW-1185">Reference proteome</keyword>
<dbReference type="EMBL" id="CP023445">
    <property type="protein sequence ID" value="ATE56628.1"/>
    <property type="molecule type" value="Genomic_DNA"/>
</dbReference>
<dbReference type="RefSeq" id="WP_096496397.1">
    <property type="nucleotide sequence ID" value="NZ_CP023445.1"/>
</dbReference>
<protein>
    <submittedName>
        <fullName evidence="1">Uncharacterized protein</fullName>
    </submittedName>
</protein>
<proteinExistence type="predicted"/>
<dbReference type="Proteomes" id="UP000218505">
    <property type="component" value="Chromosome"/>
</dbReference>
<organism evidence="1 2">
    <name type="scientific">Actinosynnema pretiosum</name>
    <dbReference type="NCBI Taxonomy" id="42197"/>
    <lineage>
        <taxon>Bacteria</taxon>
        <taxon>Bacillati</taxon>
        <taxon>Actinomycetota</taxon>
        <taxon>Actinomycetes</taxon>
        <taxon>Pseudonocardiales</taxon>
        <taxon>Pseudonocardiaceae</taxon>
        <taxon>Actinosynnema</taxon>
    </lineage>
</organism>